<reference evidence="2 3" key="1">
    <citation type="journal article" date="2009" name="PLoS ONE">
        <title>Genome sequence of the pathogenic intestinal spirochete Brachyspira hyodysenteriae reveals adaptations to its lifestyle in the porcine large intestine.</title>
        <authorList>
            <person name="Bellgard M.I."/>
            <person name="Wanchanthuek P."/>
            <person name="La T."/>
            <person name="Ryan K."/>
            <person name="Moolhuijzen P."/>
            <person name="Albertyn Z."/>
            <person name="Shaban B."/>
            <person name="Motro Y."/>
            <person name="Dunn D.S."/>
            <person name="Schibeci D."/>
            <person name="Hunter A."/>
            <person name="Barrero R."/>
            <person name="Phillips N.D."/>
            <person name="Hampson D.J."/>
        </authorList>
    </citation>
    <scope>NUCLEOTIDE SEQUENCE [LARGE SCALE GENOMIC DNA]</scope>
    <source>
        <strain evidence="3">ATCC 49526 / WA1</strain>
    </source>
</reference>
<keyword evidence="1" id="KW-0732">Signal</keyword>
<evidence type="ECO:0000313" key="3">
    <source>
        <dbReference type="Proteomes" id="UP000001803"/>
    </source>
</evidence>
<keyword evidence="3" id="KW-1185">Reference proteome</keyword>
<name>A0A3B6VAG4_BRAHW</name>
<dbReference type="STRING" id="565034.BHWA1_01301"/>
<organism evidence="2 3">
    <name type="scientific">Brachyspira hyodysenteriae (strain ATCC 49526 / WA1)</name>
    <dbReference type="NCBI Taxonomy" id="565034"/>
    <lineage>
        <taxon>Bacteria</taxon>
        <taxon>Pseudomonadati</taxon>
        <taxon>Spirochaetota</taxon>
        <taxon>Spirochaetia</taxon>
        <taxon>Brachyspirales</taxon>
        <taxon>Brachyspiraceae</taxon>
        <taxon>Brachyspira</taxon>
    </lineage>
</organism>
<dbReference type="AlphaFoldDB" id="A0A3B6VAG4"/>
<sequence>MKYRILLLLLIVSNLSFANDNFLDTITLDQIKRIYPNDNVVSPSSYTISMNFDLNRYRLNEPITMEIKIHAKKGTISFTNSVNPFNNYSFTVYDNYNNPVVSSDNYTIWKYKNERTLDNSQDRIVTLNEGESFSYYIDLNNWFHFDKIGRYRIECSFNPMPEISDNFSMHADTAYFLLENARVYQTQTNSAPVYITNNNNNSNIPQNQGVLYDYAPSSIISNTLFSMKNKDWTNYYTYMHMPSIISISQRYYETYRSNYSNAYLEDFTDTGIQQKARQLSFENFLRTQFSDTVSAEMLRTNFGNNFLNNLEMAYKSSNIRELAIRFDILYRTSLPEDRKVLFEEFKKYLTSAYDRQVRNTFIAELQRDIISTKDAKLRGHYTAVLDMIKKEYDPAVTYTLLNYTIDKTTVTQEYGLQKAEVEATLYHRYFNADTGDIYDPVVKRTFVLRRMGEYWYIVNYYDTVVNN</sequence>
<accession>A0A3B6VAG4</accession>
<protein>
    <submittedName>
        <fullName evidence="2">Uncharacterized protein</fullName>
    </submittedName>
</protein>
<dbReference type="EMBL" id="CP001357">
    <property type="protein sequence ID" value="ACN83780.1"/>
    <property type="molecule type" value="Genomic_DNA"/>
</dbReference>
<proteinExistence type="predicted"/>
<gene>
    <name evidence="2" type="ordered locus">BHWA1_01301</name>
</gene>
<dbReference type="GeneID" id="63962403"/>
<dbReference type="RefSeq" id="WP_012670826.1">
    <property type="nucleotide sequence ID" value="NC_012225.1"/>
</dbReference>
<evidence type="ECO:0000256" key="1">
    <source>
        <dbReference type="SAM" id="SignalP"/>
    </source>
</evidence>
<evidence type="ECO:0000313" key="2">
    <source>
        <dbReference type="EMBL" id="ACN83780.1"/>
    </source>
</evidence>
<dbReference type="KEGG" id="bhy:BHWA1_01301"/>
<dbReference type="Proteomes" id="UP000001803">
    <property type="component" value="Chromosome"/>
</dbReference>
<feature type="chain" id="PRO_5017457695" evidence="1">
    <location>
        <begin position="19"/>
        <end position="467"/>
    </location>
</feature>
<feature type="signal peptide" evidence="1">
    <location>
        <begin position="1"/>
        <end position="18"/>
    </location>
</feature>